<dbReference type="EMBL" id="BNDV01000017">
    <property type="protein sequence ID" value="GHI17576.1"/>
    <property type="molecule type" value="Genomic_DNA"/>
</dbReference>
<proteinExistence type="predicted"/>
<name>A0ABQ3NXR8_STRVG</name>
<dbReference type="Proteomes" id="UP000660554">
    <property type="component" value="Unassembled WGS sequence"/>
</dbReference>
<accession>A0ABQ3NXR8</accession>
<keyword evidence="3" id="KW-1185">Reference proteome</keyword>
<comment type="caution">
    <text evidence="2">The sequence shown here is derived from an EMBL/GenBank/DDBJ whole genome shotgun (WGS) entry which is preliminary data.</text>
</comment>
<reference evidence="3" key="1">
    <citation type="submission" date="2020-09" db="EMBL/GenBank/DDBJ databases">
        <title>Whole genome shotgun sequence of Streptomyces cinnamonensis NBRC 15873.</title>
        <authorList>
            <person name="Komaki H."/>
            <person name="Tamura T."/>
        </authorList>
    </citation>
    <scope>NUCLEOTIDE SEQUENCE [LARGE SCALE GENOMIC DNA]</scope>
    <source>
        <strain evidence="3">NBRC 15873</strain>
    </source>
</reference>
<sequence length="118" mass="12628">MTASFRFPDDLVALQAAWLRTYGELAQVPAGGGTTLLRRRLIALSGRLCAHSHWAAPAGWRDGGVELRRVARVAFDDSVRAKDPASPCPSGPARAMVCSETADSTDSTDPTKGMERCI</sequence>
<evidence type="ECO:0000313" key="3">
    <source>
        <dbReference type="Proteomes" id="UP000660554"/>
    </source>
</evidence>
<dbReference type="RefSeq" id="WP_037695747.1">
    <property type="nucleotide sequence ID" value="NZ_BMRU01000012.1"/>
</dbReference>
<feature type="region of interest" description="Disordered" evidence="1">
    <location>
        <begin position="81"/>
        <end position="118"/>
    </location>
</feature>
<organism evidence="2 3">
    <name type="scientific">Streptomyces virginiae</name>
    <name type="common">Streptomyces cinnamonensis</name>
    <dbReference type="NCBI Taxonomy" id="1961"/>
    <lineage>
        <taxon>Bacteria</taxon>
        <taxon>Bacillati</taxon>
        <taxon>Actinomycetota</taxon>
        <taxon>Actinomycetes</taxon>
        <taxon>Kitasatosporales</taxon>
        <taxon>Streptomycetaceae</taxon>
        <taxon>Streptomyces</taxon>
    </lineage>
</organism>
<feature type="compositionally biased region" description="Polar residues" evidence="1">
    <location>
        <begin position="101"/>
        <end position="110"/>
    </location>
</feature>
<gene>
    <name evidence="2" type="ORF">Scinn_70390</name>
</gene>
<dbReference type="GeneID" id="86959131"/>
<evidence type="ECO:0000256" key="1">
    <source>
        <dbReference type="SAM" id="MobiDB-lite"/>
    </source>
</evidence>
<protein>
    <submittedName>
        <fullName evidence="2">Uncharacterized protein</fullName>
    </submittedName>
</protein>
<evidence type="ECO:0000313" key="2">
    <source>
        <dbReference type="EMBL" id="GHI17576.1"/>
    </source>
</evidence>